<feature type="transmembrane region" description="Helical" evidence="5">
    <location>
        <begin position="262"/>
        <end position="280"/>
    </location>
</feature>
<dbReference type="GeneID" id="24101475"/>
<dbReference type="HOGENOM" id="CLU_012596_0_1_1"/>
<feature type="transmembrane region" description="Helical" evidence="5">
    <location>
        <begin position="341"/>
        <end position="361"/>
    </location>
</feature>
<evidence type="ECO:0000313" key="6">
    <source>
        <dbReference type="EMBL" id="CCM06575.1"/>
    </source>
</evidence>
<feature type="transmembrane region" description="Helical" evidence="5">
    <location>
        <begin position="402"/>
        <end position="421"/>
    </location>
</feature>
<dbReference type="RefSeq" id="XP_012185858.1">
    <property type="nucleotide sequence ID" value="XM_012330468.1"/>
</dbReference>
<reference evidence="6 7" key="1">
    <citation type="journal article" date="2012" name="Appl. Environ. Microbiol.">
        <title>Short-read sequencing for genomic analysis of the brown rot fungus Fibroporia radiculosa.</title>
        <authorList>
            <person name="Tang J.D."/>
            <person name="Perkins A.D."/>
            <person name="Sonstegard T.S."/>
            <person name="Schroeder S.G."/>
            <person name="Burgess S.C."/>
            <person name="Diehl S.V."/>
        </authorList>
    </citation>
    <scope>NUCLEOTIDE SEQUENCE [LARGE SCALE GENOMIC DNA]</scope>
    <source>
        <strain evidence="6 7">TFFH 294</strain>
    </source>
</reference>
<sequence>MAFFALIIGYSGLRYYYDSGLPDGVSSLNFFGICMLAFLSFLTGIGGNGGLVSGMNSTAKSWPDRARATMNGIVISGFGLSAFLFSTIAHIAFPGNTSDFLLVLAIGTSLPMVLGFFLVHPIPLPYSELNHSTSDDGLDDAFDSQASITAAPPPLFQQENNSHTHLLSPSLLAVEDDGELSDGPVDEEVGFRHPAREATASSDYFVRPAGESMALSPTRGGRTRSRSTFSVSRRSLRNAELMSAHLDGPNVHGKGLFTSTDFWVLFTITALLSGTGLMYINNVGSISQALFAAGNPNYDEATAAQWQATQVSIVSVMNCLGRFCIGILADFSKTFLRLPRSFCITLIACVFVVSQVTCFYIDTVQNLWKASALLGLAYGAMFGLFPTIVIEWFGLPHFSENWGFVALAPMLGSNVLSIAFGRNLDAHASPSAPTSNATAHPGLASHAGILARAGLPSERQCFDGRACYVDSIRLTIGACCLALGLALYAGWRDRRRQEKITLKGAEVVPGPEVIWEEEES</sequence>
<feature type="transmembrane region" description="Helical" evidence="5">
    <location>
        <begin position="472"/>
        <end position="491"/>
    </location>
</feature>
<keyword evidence="4 5" id="KW-0472">Membrane</keyword>
<dbReference type="STRING" id="599839.J4GXI3"/>
<dbReference type="EMBL" id="HE797400">
    <property type="protein sequence ID" value="CCM06575.1"/>
    <property type="molecule type" value="Genomic_DNA"/>
</dbReference>
<protein>
    <recommendedName>
        <fullName evidence="8">Nodulin-like domain-containing protein</fullName>
    </recommendedName>
</protein>
<evidence type="ECO:0000313" key="7">
    <source>
        <dbReference type="Proteomes" id="UP000006352"/>
    </source>
</evidence>
<feature type="transmembrane region" description="Helical" evidence="5">
    <location>
        <begin position="367"/>
        <end position="390"/>
    </location>
</feature>
<accession>J4GXI3</accession>
<feature type="transmembrane region" description="Helical" evidence="5">
    <location>
        <begin position="73"/>
        <end position="94"/>
    </location>
</feature>
<keyword evidence="3 5" id="KW-1133">Transmembrane helix</keyword>
<dbReference type="OrthoDB" id="410267at2759"/>
<name>J4GXI3_9APHY</name>
<evidence type="ECO:0008006" key="8">
    <source>
        <dbReference type="Google" id="ProtNLM"/>
    </source>
</evidence>
<dbReference type="PANTHER" id="PTHR21576:SF160">
    <property type="entry name" value="NODULIN-LIKE DOMAIN-CONTAINING PROTEIN"/>
    <property type="match status" value="1"/>
</dbReference>
<dbReference type="SUPFAM" id="SSF103473">
    <property type="entry name" value="MFS general substrate transporter"/>
    <property type="match status" value="1"/>
</dbReference>
<dbReference type="InterPro" id="IPR036259">
    <property type="entry name" value="MFS_trans_sf"/>
</dbReference>
<proteinExistence type="predicted"/>
<dbReference type="Pfam" id="PF07690">
    <property type="entry name" value="MFS_1"/>
    <property type="match status" value="1"/>
</dbReference>
<keyword evidence="2 5" id="KW-0812">Transmembrane</keyword>
<feature type="transmembrane region" description="Helical" evidence="5">
    <location>
        <begin position="308"/>
        <end position="329"/>
    </location>
</feature>
<gene>
    <name evidence="6" type="ORF">FIBRA_08853</name>
</gene>
<comment type="subcellular location">
    <subcellularLocation>
        <location evidence="1">Membrane</location>
        <topology evidence="1">Multi-pass membrane protein</topology>
    </subcellularLocation>
</comment>
<keyword evidence="7" id="KW-1185">Reference proteome</keyword>
<dbReference type="InParanoid" id="J4GXI3"/>
<dbReference type="Proteomes" id="UP000006352">
    <property type="component" value="Unassembled WGS sequence"/>
</dbReference>
<evidence type="ECO:0000256" key="2">
    <source>
        <dbReference type="ARBA" id="ARBA00022692"/>
    </source>
</evidence>
<evidence type="ECO:0000256" key="3">
    <source>
        <dbReference type="ARBA" id="ARBA00022989"/>
    </source>
</evidence>
<evidence type="ECO:0000256" key="1">
    <source>
        <dbReference type="ARBA" id="ARBA00004141"/>
    </source>
</evidence>
<dbReference type="Gene3D" id="1.20.1250.20">
    <property type="entry name" value="MFS general substrate transporter like domains"/>
    <property type="match status" value="1"/>
</dbReference>
<dbReference type="PANTHER" id="PTHR21576">
    <property type="entry name" value="UNCHARACTERIZED NODULIN-LIKE PROTEIN"/>
    <property type="match status" value="1"/>
</dbReference>
<dbReference type="GO" id="GO:0022857">
    <property type="term" value="F:transmembrane transporter activity"/>
    <property type="evidence" value="ECO:0007669"/>
    <property type="project" value="InterPro"/>
</dbReference>
<evidence type="ECO:0000256" key="4">
    <source>
        <dbReference type="ARBA" id="ARBA00023136"/>
    </source>
</evidence>
<dbReference type="InterPro" id="IPR011701">
    <property type="entry name" value="MFS"/>
</dbReference>
<evidence type="ECO:0000256" key="5">
    <source>
        <dbReference type="SAM" id="Phobius"/>
    </source>
</evidence>
<dbReference type="GO" id="GO:0000329">
    <property type="term" value="C:fungal-type vacuole membrane"/>
    <property type="evidence" value="ECO:0007669"/>
    <property type="project" value="TreeGrafter"/>
</dbReference>
<feature type="transmembrane region" description="Helical" evidence="5">
    <location>
        <begin position="30"/>
        <end position="52"/>
    </location>
</feature>
<organism evidence="6 7">
    <name type="scientific">Fibroporia radiculosa</name>
    <dbReference type="NCBI Taxonomy" id="599839"/>
    <lineage>
        <taxon>Eukaryota</taxon>
        <taxon>Fungi</taxon>
        <taxon>Dikarya</taxon>
        <taxon>Basidiomycota</taxon>
        <taxon>Agaricomycotina</taxon>
        <taxon>Agaricomycetes</taxon>
        <taxon>Polyporales</taxon>
        <taxon>Fibroporiaceae</taxon>
        <taxon>Fibroporia</taxon>
    </lineage>
</organism>
<dbReference type="AlphaFoldDB" id="J4GXI3"/>
<feature type="transmembrane region" description="Helical" evidence="5">
    <location>
        <begin position="100"/>
        <end position="119"/>
    </location>
</feature>